<feature type="compositionally biased region" description="Polar residues" evidence="1">
    <location>
        <begin position="158"/>
        <end position="169"/>
    </location>
</feature>
<organism evidence="3 4">
    <name type="scientific">Trichoderma cornu-damae</name>
    <dbReference type="NCBI Taxonomy" id="654480"/>
    <lineage>
        <taxon>Eukaryota</taxon>
        <taxon>Fungi</taxon>
        <taxon>Dikarya</taxon>
        <taxon>Ascomycota</taxon>
        <taxon>Pezizomycotina</taxon>
        <taxon>Sordariomycetes</taxon>
        <taxon>Hypocreomycetidae</taxon>
        <taxon>Hypocreales</taxon>
        <taxon>Hypocreaceae</taxon>
        <taxon>Trichoderma</taxon>
    </lineage>
</organism>
<accession>A0A9P8TVE3</accession>
<proteinExistence type="predicted"/>
<dbReference type="OrthoDB" id="5383338at2759"/>
<feature type="region of interest" description="Disordered" evidence="1">
    <location>
        <begin position="1"/>
        <end position="170"/>
    </location>
</feature>
<keyword evidence="2" id="KW-0812">Transmembrane</keyword>
<evidence type="ECO:0000256" key="1">
    <source>
        <dbReference type="SAM" id="MobiDB-lite"/>
    </source>
</evidence>
<comment type="caution">
    <text evidence="3">The sequence shown here is derived from an EMBL/GenBank/DDBJ whole genome shotgun (WGS) entry which is preliminary data.</text>
</comment>
<feature type="transmembrane region" description="Helical" evidence="2">
    <location>
        <begin position="611"/>
        <end position="630"/>
    </location>
</feature>
<feature type="compositionally biased region" description="Basic and acidic residues" evidence="1">
    <location>
        <begin position="38"/>
        <end position="47"/>
    </location>
</feature>
<feature type="compositionally biased region" description="Low complexity" evidence="1">
    <location>
        <begin position="59"/>
        <end position="91"/>
    </location>
</feature>
<feature type="region of interest" description="Disordered" evidence="1">
    <location>
        <begin position="224"/>
        <end position="248"/>
    </location>
</feature>
<keyword evidence="2" id="KW-1133">Transmembrane helix</keyword>
<evidence type="ECO:0000313" key="4">
    <source>
        <dbReference type="Proteomes" id="UP000827724"/>
    </source>
</evidence>
<dbReference type="AlphaFoldDB" id="A0A9P8TVE3"/>
<evidence type="ECO:0000256" key="2">
    <source>
        <dbReference type="SAM" id="Phobius"/>
    </source>
</evidence>
<protein>
    <recommendedName>
        <fullName evidence="5">Acetylserotonin methytransferase-like protein</fullName>
    </recommendedName>
</protein>
<evidence type="ECO:0008006" key="5">
    <source>
        <dbReference type="Google" id="ProtNLM"/>
    </source>
</evidence>
<dbReference type="EMBL" id="JAIWOZ010000002">
    <property type="protein sequence ID" value="KAH6609471.1"/>
    <property type="molecule type" value="Genomic_DNA"/>
</dbReference>
<evidence type="ECO:0000313" key="3">
    <source>
        <dbReference type="EMBL" id="KAH6609471.1"/>
    </source>
</evidence>
<feature type="region of interest" description="Disordered" evidence="1">
    <location>
        <begin position="513"/>
        <end position="586"/>
    </location>
</feature>
<gene>
    <name evidence="3" type="ORF">Trco_002817</name>
</gene>
<sequence>MASQPPPPSGSASFSLFPNPNYSRPQPVARVNQTTRSRRSESRERRALTPQQLPQDSRAPTPAASPSPVLSPVSSPSEHGRQTPQQRTQTPLELHPPLGEASEAVLDHSPPSAAPTEEQQPDVLGVGSSRPARTQQPRLTIEVPRQTNPLIPPVQVMAGNSSGGQQQPRNPIAKPLLLFDAPPSTEPPPALRSMFPTYNPDLPLDQQNYGPIQMNPPRMPRAVVSRQSYHQNPEPASEHPPVRSPDYRVPTRSQNPPMIPAICTTEQLQDLWKVTNGWQASGSEGRVYCLKLTQQKDAPVYTLSSTSQPFYSLRLDPTSASAYVSLSRHDPGKVYKAPKPASHSPASILNGVMGGNGRASDAKYWQEALTTTLEEESRKHSPDDGLAALLMPCAATKIVMDRPDDPITVAAAERECGRLVWDDDSASHYLVHPALATPFCVTVGHCPAWSRVEYTLEHHESPQHLAKLTRDGTGGGWLEIDTGVASKIESFYIVDVAVTALLLVAAMEDRSSPNPVTEAFEAPPVPEPPRQSRSLSSALSRHRDEEDGKKNKKKKEDKKDKNRPKMEQFEVDIESQNDSLGKGSKKSAAEDKLPFVLRVIVKLAKGAFNCFIWLLTIGFACVKGVFKVFYKCVGSKY</sequence>
<reference evidence="3" key="1">
    <citation type="submission" date="2021-08" db="EMBL/GenBank/DDBJ databases">
        <title>Chromosome-Level Trichoderma cornu-damae using Hi-C Data.</title>
        <authorList>
            <person name="Kim C.S."/>
        </authorList>
    </citation>
    <scope>NUCLEOTIDE SEQUENCE</scope>
    <source>
        <strain evidence="3">KA19-0412C</strain>
    </source>
</reference>
<name>A0A9P8TVE3_9HYPO</name>
<feature type="compositionally biased region" description="Basic and acidic residues" evidence="1">
    <location>
        <begin position="557"/>
        <end position="568"/>
    </location>
</feature>
<keyword evidence="2" id="KW-0472">Membrane</keyword>
<dbReference type="Proteomes" id="UP000827724">
    <property type="component" value="Unassembled WGS sequence"/>
</dbReference>
<keyword evidence="4" id="KW-1185">Reference proteome</keyword>